<dbReference type="SUPFAM" id="SSF53448">
    <property type="entry name" value="Nucleotide-diphospho-sugar transferases"/>
    <property type="match status" value="1"/>
</dbReference>
<evidence type="ECO:0000313" key="2">
    <source>
        <dbReference type="Proteomes" id="UP001604335"/>
    </source>
</evidence>
<comment type="caution">
    <text evidence="1">The sequence shown here is derived from an EMBL/GenBank/DDBJ whole genome shotgun (WGS) entry which is preliminary data.</text>
</comment>
<accession>A0ABW7CEX1</accession>
<dbReference type="NCBIfam" id="NF045582">
    <property type="entry name" value="Npun_R2823_gen"/>
    <property type="match status" value="1"/>
</dbReference>
<dbReference type="Gene3D" id="3.90.550.10">
    <property type="entry name" value="Spore Coat Polysaccharide Biosynthesis Protein SpsA, Chain A"/>
    <property type="match status" value="1"/>
</dbReference>
<gene>
    <name evidence="1" type="ORF">VPK24_18225</name>
</gene>
<protein>
    <submittedName>
        <fullName evidence="1">Npun_R2821/Npun_R2822 family protein</fullName>
    </submittedName>
</protein>
<dbReference type="InterPro" id="IPR029044">
    <property type="entry name" value="Nucleotide-diphossugar_trans"/>
</dbReference>
<name>A0ABW7CEX1_9CYAN</name>
<organism evidence="1 2">
    <name type="scientific">Limnothrix redekei LRLZ20PSL1</name>
    <dbReference type="NCBI Taxonomy" id="3112953"/>
    <lineage>
        <taxon>Bacteria</taxon>
        <taxon>Bacillati</taxon>
        <taxon>Cyanobacteriota</taxon>
        <taxon>Cyanophyceae</taxon>
        <taxon>Pseudanabaenales</taxon>
        <taxon>Pseudanabaenaceae</taxon>
        <taxon>Limnothrix</taxon>
    </lineage>
</organism>
<evidence type="ECO:0000313" key="1">
    <source>
        <dbReference type="EMBL" id="MFG3819587.1"/>
    </source>
</evidence>
<dbReference type="Proteomes" id="UP001604335">
    <property type="component" value="Unassembled WGS sequence"/>
</dbReference>
<proteinExistence type="predicted"/>
<dbReference type="InterPro" id="IPR054619">
    <property type="entry name" value="Npun_R2821-like"/>
</dbReference>
<keyword evidence="2" id="KW-1185">Reference proteome</keyword>
<sequence length="344" mass="39734">MDGLYTLANDVVLDQLIAFLNSVEANGGRLADGSPYPVLVCPYDHRIDRLKTVLADWPHVQILEDWDLIARWDQFSKSVIEATPLALQLYEQEPNLYGRTMGGRRRLAAFDGPFDRFIYLDADTLVLQPLAPLFAALETADWVTYDFQYKDPAHVYRVASPLLQSLFSPEQMQQSLFCSGLYATKRGVLTLDRCDELLKQLQAGESDVLYPRSADQALLNYLVMRSNLKVHNCAHHWPKEQVTGNSVTSKHFVERSGQVFDRDRPLLYLHYIGLSSSLFSRICAGENITFPYRDTFLHYRYLKHPQQRPRLVGRPRAHNAPPSLWERAQRKFKQKFKQWMRKSA</sequence>
<reference evidence="2" key="1">
    <citation type="journal article" date="2024" name="Algal Res.">
        <title>Biochemical, toxicological and genomic investigation of a high-biomass producing Limnothrix strain isolated from Italian shallow drinking water reservoir.</title>
        <authorList>
            <person name="Simonazzi M."/>
            <person name="Shishido T.K."/>
            <person name="Delbaje E."/>
            <person name="Wahlsten M."/>
            <person name="Fewer D.P."/>
            <person name="Sivonen K."/>
            <person name="Pezzolesi L."/>
            <person name="Pistocchi R."/>
        </authorList>
    </citation>
    <scope>NUCLEOTIDE SEQUENCE [LARGE SCALE GENOMIC DNA]</scope>
    <source>
        <strain evidence="2">LRLZ20PSL1</strain>
    </source>
</reference>
<dbReference type="EMBL" id="JAZAQF010000095">
    <property type="protein sequence ID" value="MFG3819587.1"/>
    <property type="molecule type" value="Genomic_DNA"/>
</dbReference>
<dbReference type="RefSeq" id="WP_393015568.1">
    <property type="nucleotide sequence ID" value="NZ_JAZAQF010000095.1"/>
</dbReference>